<feature type="transmembrane region" description="Helical" evidence="1">
    <location>
        <begin position="333"/>
        <end position="349"/>
    </location>
</feature>
<dbReference type="GO" id="GO:0016020">
    <property type="term" value="C:membrane"/>
    <property type="evidence" value="ECO:0007669"/>
    <property type="project" value="TreeGrafter"/>
</dbReference>
<dbReference type="Pfam" id="PF01757">
    <property type="entry name" value="Acyl_transf_3"/>
    <property type="match status" value="1"/>
</dbReference>
<keyword evidence="3" id="KW-0808">Transferase</keyword>
<feature type="transmembrane region" description="Helical" evidence="1">
    <location>
        <begin position="12"/>
        <end position="30"/>
    </location>
</feature>
<gene>
    <name evidence="3" type="ORF">FSB76_28670</name>
</gene>
<dbReference type="OrthoDB" id="290051at2"/>
<evidence type="ECO:0000313" key="3">
    <source>
        <dbReference type="EMBL" id="QEC79735.1"/>
    </source>
</evidence>
<protein>
    <submittedName>
        <fullName evidence="3">Acyltransferase</fullName>
    </submittedName>
</protein>
<proteinExistence type="predicted"/>
<feature type="transmembrane region" description="Helical" evidence="1">
    <location>
        <begin position="241"/>
        <end position="259"/>
    </location>
</feature>
<name>A0A5B8W9V2_9SPHI</name>
<evidence type="ECO:0000313" key="4">
    <source>
        <dbReference type="Proteomes" id="UP000321362"/>
    </source>
</evidence>
<feature type="transmembrane region" description="Helical" evidence="1">
    <location>
        <begin position="149"/>
        <end position="170"/>
    </location>
</feature>
<dbReference type="EMBL" id="CP042437">
    <property type="protein sequence ID" value="QEC79735.1"/>
    <property type="molecule type" value="Genomic_DNA"/>
</dbReference>
<feature type="transmembrane region" description="Helical" evidence="1">
    <location>
        <begin position="75"/>
        <end position="95"/>
    </location>
</feature>
<feature type="domain" description="Acyltransferase 3" evidence="2">
    <location>
        <begin position="7"/>
        <end position="380"/>
    </location>
</feature>
<dbReference type="InterPro" id="IPR002656">
    <property type="entry name" value="Acyl_transf_3_dom"/>
</dbReference>
<keyword evidence="1" id="KW-0472">Membrane</keyword>
<sequence>MHPPYIKSIDGLRAIAALMVVFFHSPIPIFQFQFGWAGVNIFFILSGFLISRILVASKNSDFKTFLKNFYMRRVLRVFPLYFLYLGVAFLGLIALNSLLKGDDENIKQGLADLRANYPFFLSYTYNFEAIFHYLYQGTTFFQSTFTGHLWTLSVEEQFYCIFPLIIYFLPLEYLKRGCIISILLIPCLRLFSVLYLNNHIHSSFVIGNVLNYFTVFQLDTFAIGIYIALFDTSHILKWWPFIVLISTLVFLSVGIYHLTSLENNELSISSFGFDEPVFQFSYRPPSSQILANRYFYSIPILNLLFGLGLLLLIRKNIAGKFMSNKYLRYIGKISYGIYIYHLGFSYVFLKLSEQLLKHGIQQVSWELQTFFMLIYLSLLILLAGISYKYFEIKFLSFKKNFIYNHKLVPPGKT</sequence>
<evidence type="ECO:0000256" key="1">
    <source>
        <dbReference type="SAM" id="Phobius"/>
    </source>
</evidence>
<feature type="transmembrane region" description="Helical" evidence="1">
    <location>
        <begin position="36"/>
        <end position="55"/>
    </location>
</feature>
<dbReference type="PANTHER" id="PTHR23028:SF53">
    <property type="entry name" value="ACYL_TRANSF_3 DOMAIN-CONTAINING PROTEIN"/>
    <property type="match status" value="1"/>
</dbReference>
<feature type="transmembrane region" description="Helical" evidence="1">
    <location>
        <begin position="294"/>
        <end position="313"/>
    </location>
</feature>
<dbReference type="InterPro" id="IPR050879">
    <property type="entry name" value="Acyltransferase_3"/>
</dbReference>
<feature type="transmembrane region" description="Helical" evidence="1">
    <location>
        <begin position="369"/>
        <end position="390"/>
    </location>
</feature>
<dbReference type="AlphaFoldDB" id="A0A5B8W9V2"/>
<dbReference type="Proteomes" id="UP000321362">
    <property type="component" value="Chromosome"/>
</dbReference>
<evidence type="ECO:0000259" key="2">
    <source>
        <dbReference type="Pfam" id="PF01757"/>
    </source>
</evidence>
<feature type="transmembrane region" description="Helical" evidence="1">
    <location>
        <begin position="209"/>
        <end position="229"/>
    </location>
</feature>
<feature type="transmembrane region" description="Helical" evidence="1">
    <location>
        <begin position="177"/>
        <end position="197"/>
    </location>
</feature>
<dbReference type="GO" id="GO:0016747">
    <property type="term" value="F:acyltransferase activity, transferring groups other than amino-acyl groups"/>
    <property type="evidence" value="ECO:0007669"/>
    <property type="project" value="InterPro"/>
</dbReference>
<dbReference type="PANTHER" id="PTHR23028">
    <property type="entry name" value="ACETYLTRANSFERASE"/>
    <property type="match status" value="1"/>
</dbReference>
<keyword evidence="4" id="KW-1185">Reference proteome</keyword>
<dbReference type="GO" id="GO:0000271">
    <property type="term" value="P:polysaccharide biosynthetic process"/>
    <property type="evidence" value="ECO:0007669"/>
    <property type="project" value="TreeGrafter"/>
</dbReference>
<reference evidence="3 4" key="1">
    <citation type="journal article" date="2013" name="J. Microbiol.">
        <title>Mucilaginibacter ginsenosidivorax sp. nov., with ginsenoside converting activity isolated from sediment.</title>
        <authorList>
            <person name="Kim J.K."/>
            <person name="Choi T.E."/>
            <person name="Liu Q.M."/>
            <person name="Park H.Y."/>
            <person name="Yi T.H."/>
            <person name="Yoon M.H."/>
            <person name="Kim S.C."/>
            <person name="Im W.T."/>
        </authorList>
    </citation>
    <scope>NUCLEOTIDE SEQUENCE [LARGE SCALE GENOMIC DNA]</scope>
    <source>
        <strain evidence="3 4">KHI28</strain>
    </source>
</reference>
<dbReference type="KEGG" id="mgk:FSB76_28670"/>
<organism evidence="3 4">
    <name type="scientific">Mucilaginibacter ginsenosidivorax</name>
    <dbReference type="NCBI Taxonomy" id="862126"/>
    <lineage>
        <taxon>Bacteria</taxon>
        <taxon>Pseudomonadati</taxon>
        <taxon>Bacteroidota</taxon>
        <taxon>Sphingobacteriia</taxon>
        <taxon>Sphingobacteriales</taxon>
        <taxon>Sphingobacteriaceae</taxon>
        <taxon>Mucilaginibacter</taxon>
    </lineage>
</organism>
<keyword evidence="3" id="KW-0012">Acyltransferase</keyword>
<keyword evidence="1" id="KW-0812">Transmembrane</keyword>
<dbReference type="RefSeq" id="WP_147059616.1">
    <property type="nucleotide sequence ID" value="NZ_CP042437.1"/>
</dbReference>
<keyword evidence="1" id="KW-1133">Transmembrane helix</keyword>
<accession>A0A5B8W9V2</accession>